<keyword evidence="4" id="KW-0963">Cytoplasm</keyword>
<dbReference type="EMBL" id="QCYY01000484">
    <property type="protein sequence ID" value="ROT84869.1"/>
    <property type="molecule type" value="Genomic_DNA"/>
</dbReference>
<dbReference type="AlphaFoldDB" id="A0A423U855"/>
<evidence type="ECO:0000256" key="2">
    <source>
        <dbReference type="ARBA" id="ARBA00004210"/>
    </source>
</evidence>
<dbReference type="InterPro" id="IPR029428">
    <property type="entry name" value="MCRIP"/>
</dbReference>
<evidence type="ECO:0000256" key="4">
    <source>
        <dbReference type="ARBA" id="ARBA00022490"/>
    </source>
</evidence>
<feature type="region of interest" description="Disordered" evidence="6">
    <location>
        <begin position="1"/>
        <end position="78"/>
    </location>
</feature>
<dbReference type="Pfam" id="PF14799">
    <property type="entry name" value="FAM195"/>
    <property type="match status" value="1"/>
</dbReference>
<keyword evidence="5" id="KW-0539">Nucleus</keyword>
<feature type="compositionally biased region" description="Basic and acidic residues" evidence="6">
    <location>
        <begin position="17"/>
        <end position="31"/>
    </location>
</feature>
<reference evidence="7 8" key="1">
    <citation type="submission" date="2018-04" db="EMBL/GenBank/DDBJ databases">
        <authorList>
            <person name="Zhang X."/>
            <person name="Yuan J."/>
            <person name="Li F."/>
            <person name="Xiang J."/>
        </authorList>
    </citation>
    <scope>NUCLEOTIDE SEQUENCE [LARGE SCALE GENOMIC DNA]</scope>
    <source>
        <tissue evidence="7">Muscle</tissue>
    </source>
</reference>
<comment type="subcellular location">
    <subcellularLocation>
        <location evidence="2">Cytoplasm</location>
        <location evidence="2">Stress granule</location>
    </subcellularLocation>
    <subcellularLocation>
        <location evidence="1">Nucleus</location>
    </subcellularLocation>
</comment>
<evidence type="ECO:0000256" key="1">
    <source>
        <dbReference type="ARBA" id="ARBA00004123"/>
    </source>
</evidence>
<keyword evidence="8" id="KW-1185">Reference proteome</keyword>
<reference evidence="7 8" key="2">
    <citation type="submission" date="2019-01" db="EMBL/GenBank/DDBJ databases">
        <title>The decoding of complex shrimp genome reveals the adaptation for benthos swimmer, frequently molting mechanism and breeding impact on genome.</title>
        <authorList>
            <person name="Sun Y."/>
            <person name="Gao Y."/>
            <person name="Yu Y."/>
        </authorList>
    </citation>
    <scope>NUCLEOTIDE SEQUENCE [LARGE SCALE GENOMIC DNA]</scope>
    <source>
        <tissue evidence="7">Muscle</tissue>
    </source>
</reference>
<gene>
    <name evidence="7" type="ORF">C7M84_021939</name>
</gene>
<evidence type="ECO:0000313" key="8">
    <source>
        <dbReference type="Proteomes" id="UP000283509"/>
    </source>
</evidence>
<dbReference type="OrthoDB" id="9983138at2759"/>
<comment type="caution">
    <text evidence="7">The sequence shown here is derived from an EMBL/GenBank/DDBJ whole genome shotgun (WGS) entry which is preliminary data.</text>
</comment>
<dbReference type="GO" id="GO:0010494">
    <property type="term" value="C:cytoplasmic stress granule"/>
    <property type="evidence" value="ECO:0007669"/>
    <property type="project" value="UniProtKB-SubCell"/>
</dbReference>
<organism evidence="7 8">
    <name type="scientific">Penaeus vannamei</name>
    <name type="common">Whiteleg shrimp</name>
    <name type="synonym">Litopenaeus vannamei</name>
    <dbReference type="NCBI Taxonomy" id="6689"/>
    <lineage>
        <taxon>Eukaryota</taxon>
        <taxon>Metazoa</taxon>
        <taxon>Ecdysozoa</taxon>
        <taxon>Arthropoda</taxon>
        <taxon>Crustacea</taxon>
        <taxon>Multicrustacea</taxon>
        <taxon>Malacostraca</taxon>
        <taxon>Eumalacostraca</taxon>
        <taxon>Eucarida</taxon>
        <taxon>Decapoda</taxon>
        <taxon>Dendrobranchiata</taxon>
        <taxon>Penaeoidea</taxon>
        <taxon>Penaeidae</taxon>
        <taxon>Penaeus</taxon>
    </lineage>
</organism>
<sequence length="149" mass="17280">MYTVSRGPSRIIHRTRRDLSQKLESLDQIRELRRKKDTTEDTEHTTMSAPRPVFQSVGGSKGGRGSTNGRAPNHDAISPQHEELIRYFNDSWGRVYKELEMSRQSGHDIRGSGIAYYQEKNVHPALQDFKPFDLEEFWGKRVYQNLTQS</sequence>
<evidence type="ECO:0000256" key="6">
    <source>
        <dbReference type="SAM" id="MobiDB-lite"/>
    </source>
</evidence>
<evidence type="ECO:0000256" key="5">
    <source>
        <dbReference type="ARBA" id="ARBA00023242"/>
    </source>
</evidence>
<accession>A0A423U855</accession>
<evidence type="ECO:0000313" key="7">
    <source>
        <dbReference type="EMBL" id="ROT84869.1"/>
    </source>
</evidence>
<protein>
    <submittedName>
        <fullName evidence="7">Uncharacterized protein</fullName>
    </submittedName>
</protein>
<dbReference type="GO" id="GO:0005634">
    <property type="term" value="C:nucleus"/>
    <property type="evidence" value="ECO:0007669"/>
    <property type="project" value="UniProtKB-SubCell"/>
</dbReference>
<proteinExistence type="inferred from homology"/>
<comment type="similarity">
    <text evidence="3">Belongs to the MCRIP family.</text>
</comment>
<dbReference type="STRING" id="6689.A0A423U855"/>
<name>A0A423U855_PENVA</name>
<dbReference type="Proteomes" id="UP000283509">
    <property type="component" value="Unassembled WGS sequence"/>
</dbReference>
<evidence type="ECO:0000256" key="3">
    <source>
        <dbReference type="ARBA" id="ARBA00010821"/>
    </source>
</evidence>